<feature type="compositionally biased region" description="Acidic residues" evidence="1">
    <location>
        <begin position="335"/>
        <end position="350"/>
    </location>
</feature>
<feature type="compositionally biased region" description="Basic and acidic residues" evidence="1">
    <location>
        <begin position="325"/>
        <end position="334"/>
    </location>
</feature>
<feature type="region of interest" description="Disordered" evidence="1">
    <location>
        <begin position="277"/>
        <end position="514"/>
    </location>
</feature>
<dbReference type="Proteomes" id="UP001292094">
    <property type="component" value="Unassembled WGS sequence"/>
</dbReference>
<feature type="region of interest" description="Disordered" evidence="1">
    <location>
        <begin position="135"/>
        <end position="246"/>
    </location>
</feature>
<dbReference type="AlphaFoldDB" id="A0AAE1TLV2"/>
<sequence>MCCTGPNPRHLHYLLLLPPPNLTHNETIVVGAPGRPPLPGHSSATGMTPVHDLSVTITGLWERTKSTVITLMRSPFLSTQSHTALDMHDTLASLGTVTHAKNVGGMSVEERNEPEHRGPNIETGGALEAMVAALSAASEAPPPTEEPVDASQSAPAPDNQQEGQQQQGGEEAAGGVPAEGTVAERDSVPSLAAEGQKRDPAPVETTEGLPEEEETPTVAAKEEEPAIPAPPLPSPTTTTSQEKVVEKYNEMSDQVVDILIQTIDKVDPLPIELTEEALTALEDLQDDPAPVPETEPESQPEPSVNRQKKKKKNKNRNKNRRNKDKRGESTRDVEPEVEEEGVEGVEEGEENNNNKKGKNNKRGDEDDSETEEAEGEKKGNKNKKNKRKNKKNKRGGGNDDSEDEGNSRRNKNKRKNNKNKQNRGDDETKRRNKNRRKNNKNKNNNNKRTSKIGDVEIERQGKAMTDLQEEGEEVVQEQGRRVKNKNNNNNKRNNKRKNNKNKKNKRKNQKGRTDLIEEAVAETGPVYPTQEERDTSNAILKGLTRISRQGDVTLDRNGNRDMVTLHAVVGPLKVQLSQMGRALTKAEVTAELNADITFKIRTKGRRMQLIKVRDVSVGELTSANINVARSDLVLEDDVINEAKNQVLSAVDVARVGRIINSELEAIFSVDDVVQNLPHHSLLQQQTQEQQH</sequence>
<proteinExistence type="predicted"/>
<organism evidence="2 3">
    <name type="scientific">Petrolisthes manimaculis</name>
    <dbReference type="NCBI Taxonomy" id="1843537"/>
    <lineage>
        <taxon>Eukaryota</taxon>
        <taxon>Metazoa</taxon>
        <taxon>Ecdysozoa</taxon>
        <taxon>Arthropoda</taxon>
        <taxon>Crustacea</taxon>
        <taxon>Multicrustacea</taxon>
        <taxon>Malacostraca</taxon>
        <taxon>Eumalacostraca</taxon>
        <taxon>Eucarida</taxon>
        <taxon>Decapoda</taxon>
        <taxon>Pleocyemata</taxon>
        <taxon>Anomura</taxon>
        <taxon>Galatheoidea</taxon>
        <taxon>Porcellanidae</taxon>
        <taxon>Petrolisthes</taxon>
    </lineage>
</organism>
<feature type="compositionally biased region" description="Acidic residues" evidence="1">
    <location>
        <begin position="365"/>
        <end position="374"/>
    </location>
</feature>
<gene>
    <name evidence="2" type="ORF">Pmani_038940</name>
</gene>
<comment type="caution">
    <text evidence="2">The sequence shown here is derived from an EMBL/GenBank/DDBJ whole genome shotgun (WGS) entry which is preliminary data.</text>
</comment>
<keyword evidence="3" id="KW-1185">Reference proteome</keyword>
<feature type="compositionally biased region" description="Basic residues" evidence="1">
    <location>
        <begin position="380"/>
        <end position="394"/>
    </location>
</feature>
<evidence type="ECO:0000256" key="1">
    <source>
        <dbReference type="SAM" id="MobiDB-lite"/>
    </source>
</evidence>
<name>A0AAE1TLV2_9EUCA</name>
<feature type="compositionally biased region" description="Basic residues" evidence="1">
    <location>
        <begin position="492"/>
        <end position="510"/>
    </location>
</feature>
<reference evidence="2" key="1">
    <citation type="submission" date="2023-11" db="EMBL/GenBank/DDBJ databases">
        <title>Genome assemblies of two species of porcelain crab, Petrolisthes cinctipes and Petrolisthes manimaculis (Anomura: Porcellanidae).</title>
        <authorList>
            <person name="Angst P."/>
        </authorList>
    </citation>
    <scope>NUCLEOTIDE SEQUENCE</scope>
    <source>
        <strain evidence="2">PB745_02</strain>
        <tissue evidence="2">Gill</tissue>
    </source>
</reference>
<evidence type="ECO:0000313" key="3">
    <source>
        <dbReference type="Proteomes" id="UP001292094"/>
    </source>
</evidence>
<accession>A0AAE1TLV2</accession>
<evidence type="ECO:0000313" key="2">
    <source>
        <dbReference type="EMBL" id="KAK4288004.1"/>
    </source>
</evidence>
<feature type="compositionally biased region" description="Basic residues" evidence="1">
    <location>
        <begin position="306"/>
        <end position="324"/>
    </location>
</feature>
<protein>
    <submittedName>
        <fullName evidence="2">Uncharacterized protein</fullName>
    </submittedName>
</protein>
<feature type="compositionally biased region" description="Basic and acidic residues" evidence="1">
    <location>
        <begin position="451"/>
        <end position="461"/>
    </location>
</feature>
<feature type="compositionally biased region" description="Basic residues" evidence="1">
    <location>
        <begin position="430"/>
        <end position="440"/>
    </location>
</feature>
<dbReference type="EMBL" id="JAWZYT010006532">
    <property type="protein sequence ID" value="KAK4288004.1"/>
    <property type="molecule type" value="Genomic_DNA"/>
</dbReference>
<feature type="compositionally biased region" description="Basic residues" evidence="1">
    <location>
        <begin position="408"/>
        <end position="421"/>
    </location>
</feature>
<feature type="compositionally biased region" description="Low complexity" evidence="1">
    <location>
        <begin position="160"/>
        <end position="181"/>
    </location>
</feature>